<proteinExistence type="predicted"/>
<name>A0A9K3IFM8_HELAN</name>
<dbReference type="AlphaFoldDB" id="A0A9K3IFM8"/>
<protein>
    <submittedName>
        <fullName evidence="2">Uncharacterized protein</fullName>
    </submittedName>
</protein>
<evidence type="ECO:0000313" key="2">
    <source>
        <dbReference type="EMBL" id="KAF5795715.1"/>
    </source>
</evidence>
<reference evidence="2" key="2">
    <citation type="submission" date="2020-06" db="EMBL/GenBank/DDBJ databases">
        <title>Helianthus annuus Genome sequencing and assembly Release 2.</title>
        <authorList>
            <person name="Gouzy J."/>
            <person name="Langlade N."/>
            <person name="Munos S."/>
        </authorList>
    </citation>
    <scope>NUCLEOTIDE SEQUENCE</scope>
    <source>
        <tissue evidence="2">Leaves</tissue>
    </source>
</reference>
<evidence type="ECO:0000313" key="3">
    <source>
        <dbReference type="Proteomes" id="UP000215914"/>
    </source>
</evidence>
<keyword evidence="3" id="KW-1185">Reference proteome</keyword>
<dbReference type="PANTHER" id="PTHR43941:SF4">
    <property type="entry name" value="AH_BAR DOMAIN SUPERFAMILY PROTEIN"/>
    <property type="match status" value="1"/>
</dbReference>
<dbReference type="Proteomes" id="UP000215914">
    <property type="component" value="Unassembled WGS sequence"/>
</dbReference>
<accession>A0A9K3IFM8</accession>
<evidence type="ECO:0000256" key="1">
    <source>
        <dbReference type="SAM" id="MobiDB-lite"/>
    </source>
</evidence>
<comment type="caution">
    <text evidence="2">The sequence shown here is derived from an EMBL/GenBank/DDBJ whole genome shotgun (WGS) entry which is preliminary data.</text>
</comment>
<dbReference type="EMBL" id="MNCJ02000323">
    <property type="protein sequence ID" value="KAF5795715.1"/>
    <property type="molecule type" value="Genomic_DNA"/>
</dbReference>
<organism evidence="2 3">
    <name type="scientific">Helianthus annuus</name>
    <name type="common">Common sunflower</name>
    <dbReference type="NCBI Taxonomy" id="4232"/>
    <lineage>
        <taxon>Eukaryota</taxon>
        <taxon>Viridiplantae</taxon>
        <taxon>Streptophyta</taxon>
        <taxon>Embryophyta</taxon>
        <taxon>Tracheophyta</taxon>
        <taxon>Spermatophyta</taxon>
        <taxon>Magnoliopsida</taxon>
        <taxon>eudicotyledons</taxon>
        <taxon>Gunneridae</taxon>
        <taxon>Pentapetalae</taxon>
        <taxon>asterids</taxon>
        <taxon>campanulids</taxon>
        <taxon>Asterales</taxon>
        <taxon>Asteraceae</taxon>
        <taxon>Asteroideae</taxon>
        <taxon>Heliantheae alliance</taxon>
        <taxon>Heliantheae</taxon>
        <taxon>Helianthus</taxon>
    </lineage>
</organism>
<dbReference type="Gramene" id="mRNA:HanXRQr2_Chr08g0343021">
    <property type="protein sequence ID" value="mRNA:HanXRQr2_Chr08g0343021"/>
    <property type="gene ID" value="HanXRQr2_Chr08g0343021"/>
</dbReference>
<dbReference type="PANTHER" id="PTHR43941">
    <property type="entry name" value="STRUCTURAL MAINTENANCE OF CHROMOSOMES PROTEIN 2"/>
    <property type="match status" value="1"/>
</dbReference>
<feature type="region of interest" description="Disordered" evidence="1">
    <location>
        <begin position="164"/>
        <end position="185"/>
    </location>
</feature>
<sequence length="185" mass="19771">MRSALVWQSCCQPAGPGGRGYRPYCPRVCCGERADAAAEAKDALVSSFNQLEADREWLRTHGIARIVEAIMNAPETASGLDLVKERARDAGFKAGYNRCIGHINVLSAGGYTDKRSGFRDVDTESPEAAVASFYDTPLACVGELDDCLEAADYVDRLRMLYPDAEEEEPAGGAGGDAGTSGTNRV</sequence>
<gene>
    <name evidence="2" type="ORF">HanXRQr2_Chr08g0343021</name>
</gene>
<reference evidence="2" key="1">
    <citation type="journal article" date="2017" name="Nature">
        <title>The sunflower genome provides insights into oil metabolism, flowering and Asterid evolution.</title>
        <authorList>
            <person name="Badouin H."/>
            <person name="Gouzy J."/>
            <person name="Grassa C.J."/>
            <person name="Murat F."/>
            <person name="Staton S.E."/>
            <person name="Cottret L."/>
            <person name="Lelandais-Briere C."/>
            <person name="Owens G.L."/>
            <person name="Carrere S."/>
            <person name="Mayjonade B."/>
            <person name="Legrand L."/>
            <person name="Gill N."/>
            <person name="Kane N.C."/>
            <person name="Bowers J.E."/>
            <person name="Hubner S."/>
            <person name="Bellec A."/>
            <person name="Berard A."/>
            <person name="Berges H."/>
            <person name="Blanchet N."/>
            <person name="Boniface M.C."/>
            <person name="Brunel D."/>
            <person name="Catrice O."/>
            <person name="Chaidir N."/>
            <person name="Claudel C."/>
            <person name="Donnadieu C."/>
            <person name="Faraut T."/>
            <person name="Fievet G."/>
            <person name="Helmstetter N."/>
            <person name="King M."/>
            <person name="Knapp S.J."/>
            <person name="Lai Z."/>
            <person name="Le Paslier M.C."/>
            <person name="Lippi Y."/>
            <person name="Lorenzon L."/>
            <person name="Mandel J.R."/>
            <person name="Marage G."/>
            <person name="Marchand G."/>
            <person name="Marquand E."/>
            <person name="Bret-Mestries E."/>
            <person name="Morien E."/>
            <person name="Nambeesan S."/>
            <person name="Nguyen T."/>
            <person name="Pegot-Espagnet P."/>
            <person name="Pouilly N."/>
            <person name="Raftis F."/>
            <person name="Sallet E."/>
            <person name="Schiex T."/>
            <person name="Thomas J."/>
            <person name="Vandecasteele C."/>
            <person name="Vares D."/>
            <person name="Vear F."/>
            <person name="Vautrin S."/>
            <person name="Crespi M."/>
            <person name="Mangin B."/>
            <person name="Burke J.M."/>
            <person name="Salse J."/>
            <person name="Munos S."/>
            <person name="Vincourt P."/>
            <person name="Rieseberg L.H."/>
            <person name="Langlade N.B."/>
        </authorList>
    </citation>
    <scope>NUCLEOTIDE SEQUENCE</scope>
    <source>
        <tissue evidence="2">Leaves</tissue>
    </source>
</reference>